<proteinExistence type="predicted"/>
<evidence type="ECO:0000256" key="1">
    <source>
        <dbReference type="SAM" id="MobiDB-lite"/>
    </source>
</evidence>
<name>A0A6A2YP91_HIBSY</name>
<dbReference type="Proteomes" id="UP000436088">
    <property type="component" value="Unassembled WGS sequence"/>
</dbReference>
<dbReference type="SUPFAM" id="SSF53756">
    <property type="entry name" value="UDP-Glycosyltransferase/glycogen phosphorylase"/>
    <property type="match status" value="1"/>
</dbReference>
<comment type="caution">
    <text evidence="2">The sequence shown here is derived from an EMBL/GenBank/DDBJ whole genome shotgun (WGS) entry which is preliminary data.</text>
</comment>
<dbReference type="Gene3D" id="3.40.50.2000">
    <property type="entry name" value="Glycogen Phosphorylase B"/>
    <property type="match status" value="2"/>
</dbReference>
<dbReference type="AlphaFoldDB" id="A0A6A2YP91"/>
<accession>A0A6A2YP91</accession>
<sequence length="232" mass="26174">MSKIIGRLRKLGVSVRFLLATKTSRTRSKEVTEVQSMNNNVCSGLIHKNRTLHLRMPREHQHYKVSGTDRVGFRLGGIEQAVHLGPKRKRYNIEPSGEMDERGRVRRKNERKRACSQGMGSSSVPLITLPFLGDQFCNQKLAVQIPKTAVSLGVDKPTMFGDEKSGFMLNKEQVQNAIHQLMDEGEEGIERRKRAKEFGVMAKTAVDIEGSSYCNITLFIQDIIQQSQKMSA</sequence>
<organism evidence="2 3">
    <name type="scientific">Hibiscus syriacus</name>
    <name type="common">Rose of Sharon</name>
    <dbReference type="NCBI Taxonomy" id="106335"/>
    <lineage>
        <taxon>Eukaryota</taxon>
        <taxon>Viridiplantae</taxon>
        <taxon>Streptophyta</taxon>
        <taxon>Embryophyta</taxon>
        <taxon>Tracheophyta</taxon>
        <taxon>Spermatophyta</taxon>
        <taxon>Magnoliopsida</taxon>
        <taxon>eudicotyledons</taxon>
        <taxon>Gunneridae</taxon>
        <taxon>Pentapetalae</taxon>
        <taxon>rosids</taxon>
        <taxon>malvids</taxon>
        <taxon>Malvales</taxon>
        <taxon>Malvaceae</taxon>
        <taxon>Malvoideae</taxon>
        <taxon>Hibiscus</taxon>
    </lineage>
</organism>
<protein>
    <submittedName>
        <fullName evidence="2">UDP-glucosyltransferase</fullName>
    </submittedName>
</protein>
<keyword evidence="3" id="KW-1185">Reference proteome</keyword>
<evidence type="ECO:0000313" key="3">
    <source>
        <dbReference type="Proteomes" id="UP000436088"/>
    </source>
</evidence>
<dbReference type="GO" id="GO:0016740">
    <property type="term" value="F:transferase activity"/>
    <property type="evidence" value="ECO:0007669"/>
    <property type="project" value="UniProtKB-KW"/>
</dbReference>
<dbReference type="PANTHER" id="PTHR48045">
    <property type="entry name" value="UDP-GLYCOSYLTRANSFERASE 72B1"/>
    <property type="match status" value="1"/>
</dbReference>
<reference evidence="2" key="1">
    <citation type="submission" date="2019-09" db="EMBL/GenBank/DDBJ databases">
        <title>Draft genome information of white flower Hibiscus syriacus.</title>
        <authorList>
            <person name="Kim Y.-M."/>
        </authorList>
    </citation>
    <scope>NUCLEOTIDE SEQUENCE [LARGE SCALE GENOMIC DNA]</scope>
    <source>
        <strain evidence="2">YM2019G1</strain>
    </source>
</reference>
<feature type="region of interest" description="Disordered" evidence="1">
    <location>
        <begin position="91"/>
        <end position="119"/>
    </location>
</feature>
<dbReference type="EMBL" id="VEPZ02001313">
    <property type="protein sequence ID" value="KAE8681190.1"/>
    <property type="molecule type" value="Genomic_DNA"/>
</dbReference>
<gene>
    <name evidence="2" type="ORF">F3Y22_tig00111338pilonHSYRG00080</name>
</gene>
<evidence type="ECO:0000313" key="2">
    <source>
        <dbReference type="EMBL" id="KAE8681190.1"/>
    </source>
</evidence>
<dbReference type="PANTHER" id="PTHR48045:SF3">
    <property type="entry name" value="GLYCOSYLTRANSFERASE"/>
    <property type="match status" value="1"/>
</dbReference>